<dbReference type="GO" id="GO:0007165">
    <property type="term" value="P:signal transduction"/>
    <property type="evidence" value="ECO:0007669"/>
    <property type="project" value="InterPro"/>
</dbReference>
<dbReference type="GO" id="GO:0003700">
    <property type="term" value="F:DNA-binding transcription factor activity"/>
    <property type="evidence" value="ECO:0007669"/>
    <property type="project" value="InterPro"/>
</dbReference>
<keyword evidence="1" id="KW-0727">SH2 domain</keyword>
<comment type="caution">
    <text evidence="3">The sequence shown here is derived from an EMBL/GenBank/DDBJ whole genome shotgun (WGS) entry which is preliminary data.</text>
</comment>
<keyword evidence="4" id="KW-1185">Reference proteome</keyword>
<dbReference type="EMBL" id="JABWDY010034978">
    <property type="protein sequence ID" value="KAF5182272.1"/>
    <property type="molecule type" value="Genomic_DNA"/>
</dbReference>
<dbReference type="PANTHER" id="PTHR11801">
    <property type="entry name" value="SIGNAL TRANSDUCER AND ACTIVATOR OF TRANSCRIPTION"/>
    <property type="match status" value="1"/>
</dbReference>
<reference evidence="3 4" key="1">
    <citation type="submission" date="2020-06" db="EMBL/GenBank/DDBJ databases">
        <title>Transcriptomic and genomic resources for Thalictrum thalictroides and T. hernandezii: Facilitating candidate gene discovery in an emerging model plant lineage.</title>
        <authorList>
            <person name="Arias T."/>
            <person name="Riano-Pachon D.M."/>
            <person name="Di Stilio V.S."/>
        </authorList>
    </citation>
    <scope>NUCLEOTIDE SEQUENCE [LARGE SCALE GENOMIC DNA]</scope>
    <source>
        <strain evidence="4">cv. WT478/WT964</strain>
        <tissue evidence="3">Leaves</tissue>
    </source>
</reference>
<sequence>NFNLDVVLLDGLGHPVNMDMEVVASLLYADNGAPVEKPSDAEAPLLTNNDGIEFASFLRPSKLLLGRASFKLKISQLSSKCENRLFRVRFDVLKSRRYPFLEAYTSPIRCISRSRNTRPSIVVGKKSTLASHILDEPHLLGIDDGCLEAQHEDGDLAKSPIPQSRCNTPPKRMKMGLEKQSVRVKADPRFGRQYDGGNFHRLSTNQVGCVHGEGVKGKVDNLEGTDNMLSNTESFQAREPASKVESTRNPVPDLIIFKYCLGGMNERSLLLKEVTNFATDEEMIIFGQQVFLYTGCSHQWYQISIAKRLLREGSDAWNLISEGNSYIRWENAVLEIGEQFKRISRCCTRNLVEQDFELLRRLAGCQEYMSRENFDKMWCWLYPLAFTLSREGINAMWRCKSPLWIEGLITKEEAETSLESARVSQQPGTFILWFPTSRSWPHPDAGSLIVTYVGRGERQAIKSLVLARLNPVQGSPGSNGCYLLRSAG</sequence>
<evidence type="ECO:0000256" key="2">
    <source>
        <dbReference type="SAM" id="MobiDB-lite"/>
    </source>
</evidence>
<feature type="non-terminal residue" evidence="3">
    <location>
        <position position="1"/>
    </location>
</feature>
<name>A0A7J6VD52_THATH</name>
<feature type="region of interest" description="Disordered" evidence="2">
    <location>
        <begin position="157"/>
        <end position="180"/>
    </location>
</feature>
<evidence type="ECO:0000313" key="4">
    <source>
        <dbReference type="Proteomes" id="UP000554482"/>
    </source>
</evidence>
<dbReference type="AlphaFoldDB" id="A0A7J6VD52"/>
<evidence type="ECO:0000313" key="3">
    <source>
        <dbReference type="EMBL" id="KAF5182272.1"/>
    </source>
</evidence>
<evidence type="ECO:0000256" key="1">
    <source>
        <dbReference type="ARBA" id="ARBA00022999"/>
    </source>
</evidence>
<accession>A0A7J6VD52</accession>
<proteinExistence type="predicted"/>
<dbReference type="OrthoDB" id="10263919at2759"/>
<protein>
    <submittedName>
        <fullName evidence="3">Sh2 domain</fullName>
    </submittedName>
</protein>
<dbReference type="InterPro" id="IPR001217">
    <property type="entry name" value="STAT"/>
</dbReference>
<dbReference type="Proteomes" id="UP000554482">
    <property type="component" value="Unassembled WGS sequence"/>
</dbReference>
<gene>
    <name evidence="3" type="ORF">FRX31_028141</name>
</gene>
<organism evidence="3 4">
    <name type="scientific">Thalictrum thalictroides</name>
    <name type="common">Rue-anemone</name>
    <name type="synonym">Anemone thalictroides</name>
    <dbReference type="NCBI Taxonomy" id="46969"/>
    <lineage>
        <taxon>Eukaryota</taxon>
        <taxon>Viridiplantae</taxon>
        <taxon>Streptophyta</taxon>
        <taxon>Embryophyta</taxon>
        <taxon>Tracheophyta</taxon>
        <taxon>Spermatophyta</taxon>
        <taxon>Magnoliopsida</taxon>
        <taxon>Ranunculales</taxon>
        <taxon>Ranunculaceae</taxon>
        <taxon>Thalictroideae</taxon>
        <taxon>Thalictrum</taxon>
    </lineage>
</organism>